<dbReference type="Pfam" id="PF04434">
    <property type="entry name" value="SWIM"/>
    <property type="match status" value="1"/>
</dbReference>
<dbReference type="PANTHER" id="PTHR31669">
    <property type="entry name" value="PROTEIN FAR1-RELATED SEQUENCE 10-RELATED"/>
    <property type="match status" value="1"/>
</dbReference>
<evidence type="ECO:0000313" key="4">
    <source>
        <dbReference type="Proteomes" id="UP001630127"/>
    </source>
</evidence>
<keyword evidence="1" id="KW-0539">Nucleus</keyword>
<keyword evidence="4" id="KW-1185">Reference proteome</keyword>
<keyword evidence="1" id="KW-0479">Metal-binding</keyword>
<keyword evidence="1" id="KW-0862">Zinc</keyword>
<accession>A0ABD2ZUQ0</accession>
<sequence>MACKTMTLTEFVSHYESRLLEMRNIDTADDCKTHEKVIEIDIDGTRQSYKIQREENDCILVVQLDLVDSTISCRMFESLRWLCRHALTVMHVNLELKCISCGYILRSWTKGAKQDLVGDDPVKPKNNSLPLSSTVCLSGLTRDSFSVMSMASSNSTTEEFAGKYLRTAKVEIIRQQNDLFSKEDDNIQFEYDGNGVILALDPYTRRGGEKS</sequence>
<name>A0ABD2ZUQ0_9GENT</name>
<feature type="domain" description="SWIM-type" evidence="2">
    <location>
        <begin position="72"/>
        <end position="91"/>
    </location>
</feature>
<comment type="similarity">
    <text evidence="1">Belongs to the FHY3/FAR1 family.</text>
</comment>
<dbReference type="GO" id="GO:0006355">
    <property type="term" value="P:regulation of DNA-templated transcription"/>
    <property type="evidence" value="ECO:0007669"/>
    <property type="project" value="UniProtKB-UniRule"/>
</dbReference>
<gene>
    <name evidence="3" type="ORF">ACH5RR_015678</name>
</gene>
<proteinExistence type="inferred from homology"/>
<organism evidence="3 4">
    <name type="scientific">Cinchona calisaya</name>
    <dbReference type="NCBI Taxonomy" id="153742"/>
    <lineage>
        <taxon>Eukaryota</taxon>
        <taxon>Viridiplantae</taxon>
        <taxon>Streptophyta</taxon>
        <taxon>Embryophyta</taxon>
        <taxon>Tracheophyta</taxon>
        <taxon>Spermatophyta</taxon>
        <taxon>Magnoliopsida</taxon>
        <taxon>eudicotyledons</taxon>
        <taxon>Gunneridae</taxon>
        <taxon>Pentapetalae</taxon>
        <taxon>asterids</taxon>
        <taxon>lamiids</taxon>
        <taxon>Gentianales</taxon>
        <taxon>Rubiaceae</taxon>
        <taxon>Cinchonoideae</taxon>
        <taxon>Cinchoneae</taxon>
        <taxon>Cinchona</taxon>
    </lineage>
</organism>
<dbReference type="Proteomes" id="UP001630127">
    <property type="component" value="Unassembled WGS sequence"/>
</dbReference>
<dbReference type="InterPro" id="IPR007527">
    <property type="entry name" value="Znf_SWIM"/>
</dbReference>
<protein>
    <recommendedName>
        <fullName evidence="1">Protein FAR1-RELATED SEQUENCE</fullName>
    </recommendedName>
</protein>
<evidence type="ECO:0000313" key="3">
    <source>
        <dbReference type="EMBL" id="KAL3522844.1"/>
    </source>
</evidence>
<dbReference type="AlphaFoldDB" id="A0ABD2ZUQ0"/>
<dbReference type="PANTHER" id="PTHR31669:SF282">
    <property type="entry name" value="PROTEIN FAR1-RELATED SEQUENCE"/>
    <property type="match status" value="1"/>
</dbReference>
<evidence type="ECO:0000256" key="1">
    <source>
        <dbReference type="RuleBase" id="RU367018"/>
    </source>
</evidence>
<keyword evidence="1" id="KW-0863">Zinc-finger</keyword>
<dbReference type="InterPro" id="IPR031052">
    <property type="entry name" value="FHY3/FAR1"/>
</dbReference>
<comment type="caution">
    <text evidence="3">The sequence shown here is derived from an EMBL/GenBank/DDBJ whole genome shotgun (WGS) entry which is preliminary data.</text>
</comment>
<comment type="subcellular location">
    <subcellularLocation>
        <location evidence="1">Nucleus</location>
    </subcellularLocation>
</comment>
<dbReference type="GO" id="GO:0008270">
    <property type="term" value="F:zinc ion binding"/>
    <property type="evidence" value="ECO:0007669"/>
    <property type="project" value="UniProtKB-UniRule"/>
</dbReference>
<comment type="function">
    <text evidence="1">Putative transcription activator involved in regulating light control of development.</text>
</comment>
<evidence type="ECO:0000259" key="2">
    <source>
        <dbReference type="Pfam" id="PF04434"/>
    </source>
</evidence>
<dbReference type="EMBL" id="JBJUIK010000007">
    <property type="protein sequence ID" value="KAL3522844.1"/>
    <property type="molecule type" value="Genomic_DNA"/>
</dbReference>
<dbReference type="GO" id="GO:0005634">
    <property type="term" value="C:nucleus"/>
    <property type="evidence" value="ECO:0007669"/>
    <property type="project" value="UniProtKB-SubCell"/>
</dbReference>
<reference evidence="3 4" key="1">
    <citation type="submission" date="2024-11" db="EMBL/GenBank/DDBJ databases">
        <title>A near-complete genome assembly of Cinchona calisaya.</title>
        <authorList>
            <person name="Lian D.C."/>
            <person name="Zhao X.W."/>
            <person name="Wei L."/>
        </authorList>
    </citation>
    <scope>NUCLEOTIDE SEQUENCE [LARGE SCALE GENOMIC DNA]</scope>
    <source>
        <tissue evidence="3">Nenye</tissue>
    </source>
</reference>